<keyword evidence="1" id="KW-0677">Repeat</keyword>
<evidence type="ECO:0000259" key="3">
    <source>
        <dbReference type="PROSITE" id="PS50222"/>
    </source>
</evidence>
<feature type="domain" description="EF-hand" evidence="3">
    <location>
        <begin position="189"/>
        <end position="224"/>
    </location>
</feature>
<dbReference type="GO" id="GO:0005509">
    <property type="term" value="F:calcium ion binding"/>
    <property type="evidence" value="ECO:0007669"/>
    <property type="project" value="InterPro"/>
</dbReference>
<protein>
    <submittedName>
        <fullName evidence="5">EF-hand domain-containing protein</fullName>
    </submittedName>
</protein>
<evidence type="ECO:0000256" key="1">
    <source>
        <dbReference type="ARBA" id="ARBA00022737"/>
    </source>
</evidence>
<sequence length="294" mass="32939">MAERTPPIVSIFTSTEYIIPIPSGWRLRQKLPVLLHLFKHFYSNKKQQSMTDRPDLDKRSNITDDASSTTKEDSAIGFNELATSSSAALQLANEMEAAAKDAQEAADAEAAFAKQCRDVYQMFDRGTGHLLTKDLGAALRTLGQIPSEREIDDIVSKLEREDLSTRGHTKLTLEEFYTVVQEHSERKTDIREMVLDSFRAMDPDNTGTVSAAKLTSVLTSLGEALSAVEMRELLQDAEADKDGEVDYVKFVEDVLAFEKRHPDGVHGAPGDSHAVQRPLRLWKHLPEQRADFHR</sequence>
<dbReference type="GO" id="GO:0016460">
    <property type="term" value="C:myosin II complex"/>
    <property type="evidence" value="ECO:0007669"/>
    <property type="project" value="TreeGrafter"/>
</dbReference>
<dbReference type="WBParaSite" id="maker-uti_cns_0012414-snap-gene-0.2-mRNA-1">
    <property type="protein sequence ID" value="maker-uti_cns_0012414-snap-gene-0.2-mRNA-1"/>
    <property type="gene ID" value="maker-uti_cns_0012414-snap-gene-0.2"/>
</dbReference>
<dbReference type="InterPro" id="IPR002048">
    <property type="entry name" value="EF_hand_dom"/>
</dbReference>
<proteinExistence type="predicted"/>
<evidence type="ECO:0000256" key="2">
    <source>
        <dbReference type="SAM" id="MobiDB-lite"/>
    </source>
</evidence>
<dbReference type="AlphaFoldDB" id="A0A1I8IFJ2"/>
<dbReference type="InterPro" id="IPR050230">
    <property type="entry name" value="CALM/Myosin/TropC-like"/>
</dbReference>
<organism evidence="4 5">
    <name type="scientific">Macrostomum lignano</name>
    <dbReference type="NCBI Taxonomy" id="282301"/>
    <lineage>
        <taxon>Eukaryota</taxon>
        <taxon>Metazoa</taxon>
        <taxon>Spiralia</taxon>
        <taxon>Lophotrochozoa</taxon>
        <taxon>Platyhelminthes</taxon>
        <taxon>Rhabditophora</taxon>
        <taxon>Macrostomorpha</taxon>
        <taxon>Macrostomida</taxon>
        <taxon>Macrostomidae</taxon>
        <taxon>Macrostomum</taxon>
    </lineage>
</organism>
<feature type="region of interest" description="Disordered" evidence="2">
    <location>
        <begin position="48"/>
        <end position="74"/>
    </location>
</feature>
<dbReference type="FunFam" id="1.10.238.10:FF:000001">
    <property type="entry name" value="Calmodulin 1"/>
    <property type="match status" value="1"/>
</dbReference>
<reference evidence="5" key="1">
    <citation type="submission" date="2016-11" db="UniProtKB">
        <authorList>
            <consortium name="WormBaseParasite"/>
        </authorList>
    </citation>
    <scope>IDENTIFICATION</scope>
</reference>
<dbReference type="Proteomes" id="UP000095280">
    <property type="component" value="Unplaced"/>
</dbReference>
<dbReference type="PANTHER" id="PTHR23048">
    <property type="entry name" value="MYOSIN LIGHT CHAIN 1, 3"/>
    <property type="match status" value="1"/>
</dbReference>
<dbReference type="CDD" id="cd00051">
    <property type="entry name" value="EFh"/>
    <property type="match status" value="1"/>
</dbReference>
<dbReference type="Gene3D" id="1.10.238.10">
    <property type="entry name" value="EF-hand"/>
    <property type="match status" value="2"/>
</dbReference>
<dbReference type="InterPro" id="IPR011992">
    <property type="entry name" value="EF-hand-dom_pair"/>
</dbReference>
<dbReference type="PANTHER" id="PTHR23048:SF0">
    <property type="entry name" value="CALMODULIN LIKE 3"/>
    <property type="match status" value="1"/>
</dbReference>
<evidence type="ECO:0000313" key="4">
    <source>
        <dbReference type="Proteomes" id="UP000095280"/>
    </source>
</evidence>
<evidence type="ECO:0000313" key="5">
    <source>
        <dbReference type="WBParaSite" id="maker-uti_cns_0012414-snap-gene-0.2-mRNA-1"/>
    </source>
</evidence>
<keyword evidence="4" id="KW-1185">Reference proteome</keyword>
<dbReference type="PROSITE" id="PS50222">
    <property type="entry name" value="EF_HAND_2"/>
    <property type="match status" value="1"/>
</dbReference>
<feature type="compositionally biased region" description="Basic and acidic residues" evidence="2">
    <location>
        <begin position="52"/>
        <end position="62"/>
    </location>
</feature>
<name>A0A1I8IFJ2_9PLAT</name>
<accession>A0A1I8IFJ2</accession>
<dbReference type="Pfam" id="PF13499">
    <property type="entry name" value="EF-hand_7"/>
    <property type="match status" value="1"/>
</dbReference>
<dbReference type="SUPFAM" id="SSF47473">
    <property type="entry name" value="EF-hand"/>
    <property type="match status" value="1"/>
</dbReference>